<evidence type="ECO:0000256" key="2">
    <source>
        <dbReference type="ARBA" id="ARBA00022801"/>
    </source>
</evidence>
<organism evidence="6 7">
    <name type="scientific">Shiella aurantiaca</name>
    <dbReference type="NCBI Taxonomy" id="3058365"/>
    <lineage>
        <taxon>Bacteria</taxon>
        <taxon>Pseudomonadati</taxon>
        <taxon>Bacteroidota</taxon>
        <taxon>Cytophagia</taxon>
        <taxon>Cytophagales</taxon>
        <taxon>Shiellaceae</taxon>
        <taxon>Shiella</taxon>
    </lineage>
</organism>
<proteinExistence type="predicted"/>
<name>A0ABT8F5W2_9BACT</name>
<keyword evidence="1 4" id="KW-0732">Signal</keyword>
<comment type="caution">
    <text evidence="6">The sequence shown here is derived from an EMBL/GenBank/DDBJ whole genome shotgun (WGS) entry which is preliminary data.</text>
</comment>
<keyword evidence="2 6" id="KW-0378">Hydrolase</keyword>
<evidence type="ECO:0000259" key="5">
    <source>
        <dbReference type="Pfam" id="PF00326"/>
    </source>
</evidence>
<dbReference type="GO" id="GO:0016787">
    <property type="term" value="F:hydrolase activity"/>
    <property type="evidence" value="ECO:0007669"/>
    <property type="project" value="UniProtKB-KW"/>
</dbReference>
<feature type="chain" id="PRO_5045172907" evidence="4">
    <location>
        <begin position="20"/>
        <end position="684"/>
    </location>
</feature>
<dbReference type="Proteomes" id="UP001168552">
    <property type="component" value="Unassembled WGS sequence"/>
</dbReference>
<dbReference type="PANTHER" id="PTHR42776">
    <property type="entry name" value="SERINE PEPTIDASE S9 FAMILY MEMBER"/>
    <property type="match status" value="1"/>
</dbReference>
<dbReference type="InterPro" id="IPR011659">
    <property type="entry name" value="WD40"/>
</dbReference>
<dbReference type="Gene3D" id="2.120.10.30">
    <property type="entry name" value="TolB, C-terminal domain"/>
    <property type="match status" value="2"/>
</dbReference>
<sequence>MKKLSLFCALFCVYAISFGQTSLSPELLWEFDRLSDEQVSPDGKMMVYGLSDYTLSTNKSLRSLYLLPVAGGTSRKIELEKSAYNARWRPDGKKIGFLSATEDGFQLFEINPDGSGLQQASTIAGGIDNFSYAPDGKHVSFTQLVKTGQTVQDIYPDLPLAKARIIDDLMYRHWDEWDDYMNSHVMFAPYADGKVDNKVTDIMQGEPYDCPQRPFGGGEDIVWSPDGKSIVYVSKKLQGKEYAVSTNSQLYRYDLASGKTTLLTEGMNGYDTHPSFSPDGKKLAWLSMKNDGFESDKNDIVVRDLQSGIQQVITEAYDGSASTFSWAANSQKIYFVSGINATFQFFEADLAQLSSTKKEGESTGIKQISSGTHDFNTLSVVGNQLIGSKTSMSAPADLFAVDTKTGKETTLTSVNKETLSQIKMGKVEKRMVPTTDGKQMLVWVVYPPDFDPAKKYPTLLYCQGGPQSAVSQFFSYRWNFQLMAAKGYIVVAPNRRGLPSFGQEWNDAISGDWGGQAMRDYLSAIDHVAQEPFVDKDRLGAVGASYGGYSVYYLAGIHEKRFKTFISHCGLYNLESWYGSTEEMFFANWDIKGPYWSKPKPVSYTQFSPHNLVGNWDTPILVIHGEKDFRVPINQGMEAFNAAQLQGIPSRFLYFPEEGHWVLGAQNGVLWHRVFFEWLDETLK</sequence>
<evidence type="ECO:0000256" key="1">
    <source>
        <dbReference type="ARBA" id="ARBA00022729"/>
    </source>
</evidence>
<keyword evidence="7" id="KW-1185">Reference proteome</keyword>
<gene>
    <name evidence="6" type="ORF">QWY31_09990</name>
</gene>
<dbReference type="EMBL" id="JAUHJS010000004">
    <property type="protein sequence ID" value="MDN4165835.1"/>
    <property type="molecule type" value="Genomic_DNA"/>
</dbReference>
<evidence type="ECO:0000256" key="3">
    <source>
        <dbReference type="ARBA" id="ARBA00022825"/>
    </source>
</evidence>
<dbReference type="EC" id="3.4.-.-" evidence="6"/>
<protein>
    <submittedName>
        <fullName evidence="6">S9 family peptidase</fullName>
        <ecNumber evidence="6">3.4.-.-</ecNumber>
    </submittedName>
</protein>
<accession>A0ABT8F5W2</accession>
<dbReference type="InterPro" id="IPR001375">
    <property type="entry name" value="Peptidase_S9_cat"/>
</dbReference>
<dbReference type="InterPro" id="IPR029058">
    <property type="entry name" value="AB_hydrolase_fold"/>
</dbReference>
<dbReference type="SUPFAM" id="SSF53474">
    <property type="entry name" value="alpha/beta-Hydrolases"/>
    <property type="match status" value="1"/>
</dbReference>
<dbReference type="SUPFAM" id="SSF82171">
    <property type="entry name" value="DPP6 N-terminal domain-like"/>
    <property type="match status" value="1"/>
</dbReference>
<evidence type="ECO:0000313" key="7">
    <source>
        <dbReference type="Proteomes" id="UP001168552"/>
    </source>
</evidence>
<keyword evidence="3" id="KW-0645">Protease</keyword>
<feature type="signal peptide" evidence="4">
    <location>
        <begin position="1"/>
        <end position="19"/>
    </location>
</feature>
<dbReference type="Pfam" id="PF00326">
    <property type="entry name" value="Peptidase_S9"/>
    <property type="match status" value="1"/>
</dbReference>
<dbReference type="Gene3D" id="3.40.50.1820">
    <property type="entry name" value="alpha/beta hydrolase"/>
    <property type="match status" value="1"/>
</dbReference>
<evidence type="ECO:0000256" key="4">
    <source>
        <dbReference type="SAM" id="SignalP"/>
    </source>
</evidence>
<dbReference type="RefSeq" id="WP_320004367.1">
    <property type="nucleotide sequence ID" value="NZ_JAUHJS010000004.1"/>
</dbReference>
<feature type="domain" description="Peptidase S9 prolyl oligopeptidase catalytic" evidence="5">
    <location>
        <begin position="475"/>
        <end position="684"/>
    </location>
</feature>
<reference evidence="6" key="1">
    <citation type="submission" date="2023-06" db="EMBL/GenBank/DDBJ databases">
        <title>Cytophagales bacterium Strain LB-30, isolated from soil.</title>
        <authorList>
            <person name="Liu B."/>
        </authorList>
    </citation>
    <scope>NUCLEOTIDE SEQUENCE</scope>
    <source>
        <strain evidence="6">LB-30</strain>
    </source>
</reference>
<dbReference type="Pfam" id="PF07676">
    <property type="entry name" value="PD40"/>
    <property type="match status" value="2"/>
</dbReference>
<dbReference type="PANTHER" id="PTHR42776:SF13">
    <property type="entry name" value="DIPEPTIDYL-PEPTIDASE 5"/>
    <property type="match status" value="1"/>
</dbReference>
<evidence type="ECO:0000313" key="6">
    <source>
        <dbReference type="EMBL" id="MDN4165835.1"/>
    </source>
</evidence>
<keyword evidence="3" id="KW-0720">Serine protease</keyword>
<dbReference type="InterPro" id="IPR011042">
    <property type="entry name" value="6-blade_b-propeller_TolB-like"/>
</dbReference>